<accession>A0A0C2BLY8</accession>
<dbReference type="Proteomes" id="UP000031572">
    <property type="component" value="Unassembled WGS sequence"/>
</dbReference>
<keyword evidence="3" id="KW-1185">Reference proteome</keyword>
<dbReference type="InterPro" id="IPR035437">
    <property type="entry name" value="SNase_OB-fold_sf"/>
</dbReference>
<evidence type="ECO:0008006" key="4">
    <source>
        <dbReference type="Google" id="ProtNLM"/>
    </source>
</evidence>
<dbReference type="OrthoDB" id="5767927at2"/>
<name>A0A0C2BLY8_9BURK</name>
<dbReference type="SUPFAM" id="SSF50199">
    <property type="entry name" value="Staphylococcal nuclease"/>
    <property type="match status" value="1"/>
</dbReference>
<evidence type="ECO:0000313" key="3">
    <source>
        <dbReference type="Proteomes" id="UP000031572"/>
    </source>
</evidence>
<feature type="chain" id="PRO_5002146077" description="TNase-like domain-containing protein" evidence="1">
    <location>
        <begin position="25"/>
        <end position="154"/>
    </location>
</feature>
<reference evidence="2 3" key="1">
    <citation type="submission" date="2014-12" db="EMBL/GenBank/DDBJ databases">
        <title>Denitrispirillum autotrophicum gen. nov., sp. nov., Denitrifying, Facultatively Autotrophic Bacteria Isolated from Rice Paddy Soil.</title>
        <authorList>
            <person name="Ishii S."/>
            <person name="Ashida N."/>
            <person name="Ohno H."/>
            <person name="Otsuka S."/>
            <person name="Yokota A."/>
            <person name="Senoo K."/>
        </authorList>
    </citation>
    <scope>NUCLEOTIDE SEQUENCE [LARGE SCALE GENOMIC DNA]</scope>
    <source>
        <strain evidence="2 3">TSA66</strain>
    </source>
</reference>
<keyword evidence="1" id="KW-0732">Signal</keyword>
<dbReference type="AlphaFoldDB" id="A0A0C2BLY8"/>
<organism evidence="2 3">
    <name type="scientific">Noviherbaspirillum autotrophicum</name>
    <dbReference type="NCBI Taxonomy" id="709839"/>
    <lineage>
        <taxon>Bacteria</taxon>
        <taxon>Pseudomonadati</taxon>
        <taxon>Pseudomonadota</taxon>
        <taxon>Betaproteobacteria</taxon>
        <taxon>Burkholderiales</taxon>
        <taxon>Oxalobacteraceae</taxon>
        <taxon>Noviherbaspirillum</taxon>
    </lineage>
</organism>
<dbReference type="EMBL" id="JWJG01000028">
    <property type="protein sequence ID" value="KIF80994.1"/>
    <property type="molecule type" value="Genomic_DNA"/>
</dbReference>
<dbReference type="Gene3D" id="2.40.50.90">
    <property type="match status" value="1"/>
</dbReference>
<comment type="caution">
    <text evidence="2">The sequence shown here is derived from an EMBL/GenBank/DDBJ whole genome shotgun (WGS) entry which is preliminary data.</text>
</comment>
<feature type="signal peptide" evidence="1">
    <location>
        <begin position="1"/>
        <end position="24"/>
    </location>
</feature>
<sequence>MNTHQGSALLAVWLGAAVMQPAFAEDISSFAFVQPDGSLQVAGDVVHLYGIYIPPTEQTCYSFIRPMPCGTRASLALEFQISGDFVHCTKKFANPDGSITASCRANGQDLSEWMLQKGWAIALPDAPFQYAALEKIARAKGIGVWGIPVDAIGR</sequence>
<gene>
    <name evidence="2" type="ORF">TSA66_09470</name>
</gene>
<proteinExistence type="predicted"/>
<evidence type="ECO:0000313" key="2">
    <source>
        <dbReference type="EMBL" id="KIF80994.1"/>
    </source>
</evidence>
<dbReference type="RefSeq" id="WP_040039816.1">
    <property type="nucleotide sequence ID" value="NZ_JWJG01000028.1"/>
</dbReference>
<protein>
    <recommendedName>
        <fullName evidence="4">TNase-like domain-containing protein</fullName>
    </recommendedName>
</protein>
<evidence type="ECO:0000256" key="1">
    <source>
        <dbReference type="SAM" id="SignalP"/>
    </source>
</evidence>
<dbReference type="STRING" id="709839.TSA66_09470"/>